<dbReference type="GO" id="GO:0008270">
    <property type="term" value="F:zinc ion binding"/>
    <property type="evidence" value="ECO:0007669"/>
    <property type="project" value="UniProtKB-KW"/>
</dbReference>
<gene>
    <name evidence="6" type="ORF">EV420DRAFT_1531100</name>
</gene>
<dbReference type="EMBL" id="JAUEPS010000011">
    <property type="protein sequence ID" value="KAK0461254.1"/>
    <property type="molecule type" value="Genomic_DNA"/>
</dbReference>
<name>A0AA39N927_ARMTA</name>
<accession>A0AA39N927</accession>
<comment type="caution">
    <text evidence="6">The sequence shown here is derived from an EMBL/GenBank/DDBJ whole genome shotgun (WGS) entry which is preliminary data.</text>
</comment>
<keyword evidence="7" id="KW-1185">Reference proteome</keyword>
<organism evidence="6 7">
    <name type="scientific">Armillaria tabescens</name>
    <name type="common">Ringless honey mushroom</name>
    <name type="synonym">Agaricus tabescens</name>
    <dbReference type="NCBI Taxonomy" id="1929756"/>
    <lineage>
        <taxon>Eukaryota</taxon>
        <taxon>Fungi</taxon>
        <taxon>Dikarya</taxon>
        <taxon>Basidiomycota</taxon>
        <taxon>Agaricomycotina</taxon>
        <taxon>Agaricomycetes</taxon>
        <taxon>Agaricomycetidae</taxon>
        <taxon>Agaricales</taxon>
        <taxon>Marasmiineae</taxon>
        <taxon>Physalacriaceae</taxon>
        <taxon>Desarmillaria</taxon>
    </lineage>
</organism>
<keyword evidence="1" id="KW-0479">Metal-binding</keyword>
<dbReference type="Proteomes" id="UP001175211">
    <property type="component" value="Unassembled WGS sequence"/>
</dbReference>
<dbReference type="AlphaFoldDB" id="A0AA39N927"/>
<dbReference type="Pfam" id="PF06839">
    <property type="entry name" value="Zn_ribbon_GRF"/>
    <property type="match status" value="1"/>
</dbReference>
<sequence length="68" mass="7674">MSQVFVKVDAHGNILCNCHGGVHAAHYTSHSVKNPGRDFYRCAKSRDDPNQCNFFGRQCRRYSSCTGH</sequence>
<evidence type="ECO:0000313" key="6">
    <source>
        <dbReference type="EMBL" id="KAK0461254.1"/>
    </source>
</evidence>
<evidence type="ECO:0000313" key="7">
    <source>
        <dbReference type="Proteomes" id="UP001175211"/>
    </source>
</evidence>
<dbReference type="InterPro" id="IPR010666">
    <property type="entry name" value="Znf_GRF"/>
</dbReference>
<evidence type="ECO:0000256" key="4">
    <source>
        <dbReference type="PROSITE-ProRule" id="PRU01343"/>
    </source>
</evidence>
<dbReference type="PROSITE" id="PS51999">
    <property type="entry name" value="ZF_GRF"/>
    <property type="match status" value="1"/>
</dbReference>
<protein>
    <recommendedName>
        <fullName evidence="5">GRF-type domain-containing protein</fullName>
    </recommendedName>
</protein>
<keyword evidence="2 4" id="KW-0863">Zinc-finger</keyword>
<evidence type="ECO:0000259" key="5">
    <source>
        <dbReference type="PROSITE" id="PS51999"/>
    </source>
</evidence>
<evidence type="ECO:0000256" key="1">
    <source>
        <dbReference type="ARBA" id="ARBA00022723"/>
    </source>
</evidence>
<evidence type="ECO:0000256" key="2">
    <source>
        <dbReference type="ARBA" id="ARBA00022771"/>
    </source>
</evidence>
<feature type="domain" description="GRF-type" evidence="5">
    <location>
        <begin position="16"/>
        <end position="61"/>
    </location>
</feature>
<dbReference type="GeneID" id="85356196"/>
<keyword evidence="3" id="KW-0862">Zinc</keyword>
<dbReference type="RefSeq" id="XP_060333151.1">
    <property type="nucleotide sequence ID" value="XM_060472648.1"/>
</dbReference>
<proteinExistence type="predicted"/>
<evidence type="ECO:0000256" key="3">
    <source>
        <dbReference type="ARBA" id="ARBA00022833"/>
    </source>
</evidence>
<reference evidence="6" key="1">
    <citation type="submission" date="2023-06" db="EMBL/GenBank/DDBJ databases">
        <authorList>
            <consortium name="Lawrence Berkeley National Laboratory"/>
            <person name="Ahrendt S."/>
            <person name="Sahu N."/>
            <person name="Indic B."/>
            <person name="Wong-Bajracharya J."/>
            <person name="Merenyi Z."/>
            <person name="Ke H.-M."/>
            <person name="Monk M."/>
            <person name="Kocsube S."/>
            <person name="Drula E."/>
            <person name="Lipzen A."/>
            <person name="Balint B."/>
            <person name="Henrissat B."/>
            <person name="Andreopoulos B."/>
            <person name="Martin F.M."/>
            <person name="Harder C.B."/>
            <person name="Rigling D."/>
            <person name="Ford K.L."/>
            <person name="Foster G.D."/>
            <person name="Pangilinan J."/>
            <person name="Papanicolaou A."/>
            <person name="Barry K."/>
            <person name="LaButti K."/>
            <person name="Viragh M."/>
            <person name="Koriabine M."/>
            <person name="Yan M."/>
            <person name="Riley R."/>
            <person name="Champramary S."/>
            <person name="Plett K.L."/>
            <person name="Tsai I.J."/>
            <person name="Slot J."/>
            <person name="Sipos G."/>
            <person name="Plett J."/>
            <person name="Nagy L.G."/>
            <person name="Grigoriev I.V."/>
        </authorList>
    </citation>
    <scope>NUCLEOTIDE SEQUENCE</scope>
    <source>
        <strain evidence="6">CCBAS 213</strain>
    </source>
</reference>